<organism evidence="4 5">
    <name type="scientific">Eragrostis curvula</name>
    <name type="common">weeping love grass</name>
    <dbReference type="NCBI Taxonomy" id="38414"/>
    <lineage>
        <taxon>Eukaryota</taxon>
        <taxon>Viridiplantae</taxon>
        <taxon>Streptophyta</taxon>
        <taxon>Embryophyta</taxon>
        <taxon>Tracheophyta</taxon>
        <taxon>Spermatophyta</taxon>
        <taxon>Magnoliopsida</taxon>
        <taxon>Liliopsida</taxon>
        <taxon>Poales</taxon>
        <taxon>Poaceae</taxon>
        <taxon>PACMAD clade</taxon>
        <taxon>Chloridoideae</taxon>
        <taxon>Eragrostideae</taxon>
        <taxon>Eragrostidinae</taxon>
        <taxon>Eragrostis</taxon>
    </lineage>
</organism>
<reference evidence="4 5" key="1">
    <citation type="journal article" date="2019" name="Sci. Rep.">
        <title>A high-quality genome of Eragrostis curvula grass provides insights into Poaceae evolution and supports new strategies to enhance forage quality.</title>
        <authorList>
            <person name="Carballo J."/>
            <person name="Santos B.A.C.M."/>
            <person name="Zappacosta D."/>
            <person name="Garbus I."/>
            <person name="Selva J.P."/>
            <person name="Gallo C.A."/>
            <person name="Diaz A."/>
            <person name="Albertini E."/>
            <person name="Caccamo M."/>
            <person name="Echenique V."/>
        </authorList>
    </citation>
    <scope>NUCLEOTIDE SEQUENCE [LARGE SCALE GENOMIC DNA]</scope>
    <source>
        <strain evidence="5">cv. Victoria</strain>
        <tissue evidence="4">Leaf</tissue>
    </source>
</reference>
<gene>
    <name evidence="4" type="ORF">EJB05_55970</name>
</gene>
<dbReference type="InterPro" id="IPR023213">
    <property type="entry name" value="CAT-like_dom_sf"/>
</dbReference>
<feature type="non-terminal residue" evidence="4">
    <location>
        <position position="1"/>
    </location>
</feature>
<dbReference type="EMBL" id="RWGY01000817">
    <property type="protein sequence ID" value="TVT98739.1"/>
    <property type="molecule type" value="Genomic_DNA"/>
</dbReference>
<dbReference type="Proteomes" id="UP000324897">
    <property type="component" value="Unassembled WGS sequence"/>
</dbReference>
<dbReference type="PANTHER" id="PTHR31642">
    <property type="entry name" value="TRICHOTHECENE 3-O-ACETYLTRANSFERASE"/>
    <property type="match status" value="1"/>
</dbReference>
<proteinExistence type="inferred from homology"/>
<keyword evidence="5" id="KW-1185">Reference proteome</keyword>
<sequence length="143" mass="15622">MPLEPTPATQSLHPCHNADGVDEMLLVHATRSAAVDPVPVIDRALFFEPRNPPCVEFEHHSAEFKLPGTEKEACSGGGGNVVVVVHRVRFSRASISSLKSMASPPAGARLRQYSTVQCVVAHLWRCITAALSVFPRRRRGFPE</sequence>
<dbReference type="AlphaFoldDB" id="A0A5J9SI41"/>
<dbReference type="GO" id="GO:0016747">
    <property type="term" value="F:acyltransferase activity, transferring groups other than amino-acyl groups"/>
    <property type="evidence" value="ECO:0007669"/>
    <property type="project" value="TreeGrafter"/>
</dbReference>
<name>A0A5J9SI41_9POAL</name>
<dbReference type="PANTHER" id="PTHR31642:SF13">
    <property type="entry name" value="AGMATINE HYDROXYCINNAMOYLTRANSFERASE 1"/>
    <property type="match status" value="1"/>
</dbReference>
<dbReference type="InterPro" id="IPR050317">
    <property type="entry name" value="Plant_Fungal_Acyltransferase"/>
</dbReference>
<comment type="similarity">
    <text evidence="1">Belongs to the plant acyltransferase family.</text>
</comment>
<dbReference type="OrthoDB" id="671439at2759"/>
<keyword evidence="2" id="KW-0808">Transferase</keyword>
<evidence type="ECO:0000313" key="5">
    <source>
        <dbReference type="Proteomes" id="UP000324897"/>
    </source>
</evidence>
<keyword evidence="3" id="KW-0012">Acyltransferase</keyword>
<accession>A0A5J9SI41</accession>
<dbReference type="Pfam" id="PF02458">
    <property type="entry name" value="Transferase"/>
    <property type="match status" value="1"/>
</dbReference>
<dbReference type="Gene3D" id="3.30.559.10">
    <property type="entry name" value="Chloramphenicol acetyltransferase-like domain"/>
    <property type="match status" value="1"/>
</dbReference>
<evidence type="ECO:0000256" key="1">
    <source>
        <dbReference type="ARBA" id="ARBA00009861"/>
    </source>
</evidence>
<evidence type="ECO:0000313" key="4">
    <source>
        <dbReference type="EMBL" id="TVT98739.1"/>
    </source>
</evidence>
<evidence type="ECO:0000256" key="3">
    <source>
        <dbReference type="ARBA" id="ARBA00023315"/>
    </source>
</evidence>
<comment type="caution">
    <text evidence="4">The sequence shown here is derived from an EMBL/GenBank/DDBJ whole genome shotgun (WGS) entry which is preliminary data.</text>
</comment>
<dbReference type="Gramene" id="TVT98739">
    <property type="protein sequence ID" value="TVT98739"/>
    <property type="gene ID" value="EJB05_55970"/>
</dbReference>
<protein>
    <submittedName>
        <fullName evidence="4">Uncharacterized protein</fullName>
    </submittedName>
</protein>
<evidence type="ECO:0000256" key="2">
    <source>
        <dbReference type="ARBA" id="ARBA00022679"/>
    </source>
</evidence>